<feature type="region of interest" description="Disordered" evidence="1">
    <location>
        <begin position="17"/>
        <end position="116"/>
    </location>
</feature>
<organism evidence="3">
    <name type="scientific">Cladocopium goreaui</name>
    <dbReference type="NCBI Taxonomy" id="2562237"/>
    <lineage>
        <taxon>Eukaryota</taxon>
        <taxon>Sar</taxon>
        <taxon>Alveolata</taxon>
        <taxon>Dinophyceae</taxon>
        <taxon>Suessiales</taxon>
        <taxon>Symbiodiniaceae</taxon>
        <taxon>Cladocopium</taxon>
    </lineage>
</organism>
<reference evidence="3" key="1">
    <citation type="submission" date="2022-10" db="EMBL/GenBank/DDBJ databases">
        <authorList>
            <person name="Chen Y."/>
            <person name="Dougan E. K."/>
            <person name="Chan C."/>
            <person name="Rhodes N."/>
            <person name="Thang M."/>
        </authorList>
    </citation>
    <scope>NUCLEOTIDE SEQUENCE</scope>
</reference>
<feature type="compositionally biased region" description="Polar residues" evidence="1">
    <location>
        <begin position="19"/>
        <end position="31"/>
    </location>
</feature>
<feature type="compositionally biased region" description="Low complexity" evidence="1">
    <location>
        <begin position="357"/>
        <end position="387"/>
    </location>
</feature>
<keyword evidence="2" id="KW-0812">Transmembrane</keyword>
<reference evidence="4" key="2">
    <citation type="submission" date="2024-04" db="EMBL/GenBank/DDBJ databases">
        <authorList>
            <person name="Chen Y."/>
            <person name="Shah S."/>
            <person name="Dougan E. K."/>
            <person name="Thang M."/>
            <person name="Chan C."/>
        </authorList>
    </citation>
    <scope>NUCLEOTIDE SEQUENCE [LARGE SCALE GENOMIC DNA]</scope>
</reference>
<gene>
    <name evidence="3" type="ORF">C1SCF055_LOCUS1226</name>
</gene>
<evidence type="ECO:0000313" key="3">
    <source>
        <dbReference type="EMBL" id="CAI3972662.1"/>
    </source>
</evidence>
<dbReference type="EMBL" id="CAMXCT030000025">
    <property type="protein sequence ID" value="CAL4759974.1"/>
    <property type="molecule type" value="Genomic_DNA"/>
</dbReference>
<keyword evidence="2" id="KW-0472">Membrane</keyword>
<dbReference type="Proteomes" id="UP001152797">
    <property type="component" value="Unassembled WGS sequence"/>
</dbReference>
<comment type="caution">
    <text evidence="3">The sequence shown here is derived from an EMBL/GenBank/DDBJ whole genome shotgun (WGS) entry which is preliminary data.</text>
</comment>
<dbReference type="EMBL" id="CAMXCT020000025">
    <property type="protein sequence ID" value="CAL1126037.1"/>
    <property type="molecule type" value="Genomic_DNA"/>
</dbReference>
<feature type="compositionally biased region" description="Basic and acidic residues" evidence="1">
    <location>
        <begin position="93"/>
        <end position="116"/>
    </location>
</feature>
<evidence type="ECO:0008006" key="6">
    <source>
        <dbReference type="Google" id="ProtNLM"/>
    </source>
</evidence>
<dbReference type="EMBL" id="CAMXCT010000025">
    <property type="protein sequence ID" value="CAI3972662.1"/>
    <property type="molecule type" value="Genomic_DNA"/>
</dbReference>
<name>A0A9P1BFW5_9DINO</name>
<accession>A0A9P1BFW5</accession>
<sequence length="501" mass="55678">MSLFDRPGIAVEEELVQISGGTSFPNPTNIWDDNDDDGPVQPSGSGGAQPVDQNEVQLVDDGTGEEVPNPSLRLDAPTTPLHLLEAPSTPTSPRRDPTVRVHENETEEEQSQKRPKLEAAKKARLYMLTEERNTMEEFQETSQRAGGRDMVQLAKMVARVIATMGLGPTGAMGQPTCMAGSVPSTDKWWFTVGVMLLVFILISFAIGCFVVRRYVKNLLHDLYHLSVQVAEADTTIGEHMVAVPQLRNEVNGLRLQLDDVSQRCVMLTTQLAQFEGDMETLSDRQDGLHYGLVELGGYVRSHELTAAQRRHMYTQERGNLVARTTMGASQYLRTIRTQSRGYTHGEDTDPPVEPEVTAASSNAAAAATASSSRPHNEVNAENAESSNPTSDMKVDSVTLNPNRDISTRRGELEVTIDDLRTELDQALTSEAWEDAAELQHTILILLDRLQTHDLRDRDARRETFQRMADRMENLSRRARNRGDGVLANQYMDYAASYRNSI</sequence>
<keyword evidence="2" id="KW-1133">Transmembrane helix</keyword>
<evidence type="ECO:0000313" key="4">
    <source>
        <dbReference type="EMBL" id="CAL1126037.1"/>
    </source>
</evidence>
<protein>
    <recommendedName>
        <fullName evidence="6">Transmembrane protein</fullName>
    </recommendedName>
</protein>
<feature type="region of interest" description="Disordered" evidence="1">
    <location>
        <begin position="336"/>
        <end position="403"/>
    </location>
</feature>
<dbReference type="AlphaFoldDB" id="A0A9P1BFW5"/>
<evidence type="ECO:0000256" key="1">
    <source>
        <dbReference type="SAM" id="MobiDB-lite"/>
    </source>
</evidence>
<keyword evidence="5" id="KW-1185">Reference proteome</keyword>
<proteinExistence type="predicted"/>
<evidence type="ECO:0000313" key="5">
    <source>
        <dbReference type="Proteomes" id="UP001152797"/>
    </source>
</evidence>
<evidence type="ECO:0000256" key="2">
    <source>
        <dbReference type="SAM" id="Phobius"/>
    </source>
</evidence>
<feature type="transmembrane region" description="Helical" evidence="2">
    <location>
        <begin position="188"/>
        <end position="211"/>
    </location>
</feature>